<feature type="transmembrane region" description="Helical" evidence="7">
    <location>
        <begin position="99"/>
        <end position="121"/>
    </location>
</feature>
<feature type="transmembrane region" description="Helical" evidence="7">
    <location>
        <begin position="184"/>
        <end position="204"/>
    </location>
</feature>
<name>A0A1D3TPL2_9FIRM</name>
<evidence type="ECO:0000256" key="5">
    <source>
        <dbReference type="ARBA" id="ARBA00022989"/>
    </source>
</evidence>
<dbReference type="STRING" id="1619234.SAMN05421730_1001490"/>
<dbReference type="Proteomes" id="UP000199315">
    <property type="component" value="Unassembled WGS sequence"/>
</dbReference>
<dbReference type="Pfam" id="PF00892">
    <property type="entry name" value="EamA"/>
    <property type="match status" value="2"/>
</dbReference>
<feature type="transmembrane region" description="Helical" evidence="7">
    <location>
        <begin position="28"/>
        <end position="48"/>
    </location>
</feature>
<evidence type="ECO:0000256" key="4">
    <source>
        <dbReference type="ARBA" id="ARBA00022692"/>
    </source>
</evidence>
<feature type="transmembrane region" description="Helical" evidence="7">
    <location>
        <begin position="160"/>
        <end position="178"/>
    </location>
</feature>
<evidence type="ECO:0000259" key="8">
    <source>
        <dbReference type="Pfam" id="PF00892"/>
    </source>
</evidence>
<evidence type="ECO:0000256" key="3">
    <source>
        <dbReference type="ARBA" id="ARBA00022475"/>
    </source>
</evidence>
<feature type="transmembrane region" description="Helical" evidence="7">
    <location>
        <begin position="276"/>
        <end position="295"/>
    </location>
</feature>
<dbReference type="InterPro" id="IPR050638">
    <property type="entry name" value="AA-Vitamin_Transporters"/>
</dbReference>
<sequence>MKCLQQSAFTGRINNMKNSKEKFMQKTIVVWMGALICCALWGSAFPSIKIGYGMLQILPGDTGSQILFAGYRFVLAGILVILIGSLINRKLLIPKKDSWTKILKLSFLQTVAQYIFFYIGLANTSGVKASIIIGVNVFIAILVASLIFRQEKLTVPKISGCAVGFTGVLLVNITGSQIDMSFSFLGEGFIFLSTIAYAFSSVFMKRYSKDEDPLVLSGYQFVAGGIVLSAAGFLSGGSVGGFSASGIIMLIYLALISAVAYSLWGVLLKYNDVSKVAVFGFMNPVFGVILSAVFLGEKEQASGWTSLAALVLVCTGIYIVNRSSIGKGSKNVTVHS</sequence>
<accession>A0A1D3TPL2</accession>
<keyword evidence="10" id="KW-1185">Reference proteome</keyword>
<feature type="transmembrane region" description="Helical" evidence="7">
    <location>
        <begin position="301"/>
        <end position="320"/>
    </location>
</feature>
<comment type="subcellular location">
    <subcellularLocation>
        <location evidence="1">Cell membrane</location>
        <topology evidence="1">Multi-pass membrane protein</topology>
    </subcellularLocation>
</comment>
<keyword evidence="4 7" id="KW-0812">Transmembrane</keyword>
<feature type="transmembrane region" description="Helical" evidence="7">
    <location>
        <begin position="127"/>
        <end position="148"/>
    </location>
</feature>
<protein>
    <submittedName>
        <fullName evidence="9">Permease of the drug/metabolite transporter (DMT) superfamily</fullName>
    </submittedName>
</protein>
<evidence type="ECO:0000256" key="6">
    <source>
        <dbReference type="ARBA" id="ARBA00023136"/>
    </source>
</evidence>
<keyword evidence="5 7" id="KW-1133">Transmembrane helix</keyword>
<dbReference type="PANTHER" id="PTHR32322:SF18">
    <property type="entry name" value="S-ADENOSYLMETHIONINE_S-ADENOSYLHOMOCYSTEINE TRANSPORTER"/>
    <property type="match status" value="1"/>
</dbReference>
<dbReference type="EMBL" id="FMKA01000001">
    <property type="protein sequence ID" value="SCP95337.1"/>
    <property type="molecule type" value="Genomic_DNA"/>
</dbReference>
<feature type="transmembrane region" description="Helical" evidence="7">
    <location>
        <begin position="68"/>
        <end position="87"/>
    </location>
</feature>
<evidence type="ECO:0000256" key="7">
    <source>
        <dbReference type="SAM" id="Phobius"/>
    </source>
</evidence>
<comment type="similarity">
    <text evidence="2">Belongs to the EamA transporter family.</text>
</comment>
<keyword evidence="6 7" id="KW-0472">Membrane</keyword>
<proteinExistence type="inferred from homology"/>
<evidence type="ECO:0000256" key="1">
    <source>
        <dbReference type="ARBA" id="ARBA00004651"/>
    </source>
</evidence>
<reference evidence="9 10" key="1">
    <citation type="submission" date="2016-09" db="EMBL/GenBank/DDBJ databases">
        <authorList>
            <person name="Capua I."/>
            <person name="De Benedictis P."/>
            <person name="Joannis T."/>
            <person name="Lombin L.H."/>
            <person name="Cattoli G."/>
        </authorList>
    </citation>
    <scope>NUCLEOTIDE SEQUENCE [LARGE SCALE GENOMIC DNA]</scope>
    <source>
        <strain evidence="9 10">GluBS11</strain>
    </source>
</reference>
<gene>
    <name evidence="9" type="ORF">SAMN05421730_1001490</name>
</gene>
<organism evidence="9 10">
    <name type="scientific">Anaerobium acetethylicum</name>
    <dbReference type="NCBI Taxonomy" id="1619234"/>
    <lineage>
        <taxon>Bacteria</taxon>
        <taxon>Bacillati</taxon>
        <taxon>Bacillota</taxon>
        <taxon>Clostridia</taxon>
        <taxon>Lachnospirales</taxon>
        <taxon>Lachnospiraceae</taxon>
        <taxon>Anaerobium</taxon>
    </lineage>
</organism>
<feature type="transmembrane region" description="Helical" evidence="7">
    <location>
        <begin position="242"/>
        <end position="264"/>
    </location>
</feature>
<dbReference type="AlphaFoldDB" id="A0A1D3TPL2"/>
<dbReference type="PANTHER" id="PTHR32322">
    <property type="entry name" value="INNER MEMBRANE TRANSPORTER"/>
    <property type="match status" value="1"/>
</dbReference>
<dbReference type="InterPro" id="IPR037185">
    <property type="entry name" value="EmrE-like"/>
</dbReference>
<evidence type="ECO:0000256" key="2">
    <source>
        <dbReference type="ARBA" id="ARBA00007362"/>
    </source>
</evidence>
<feature type="domain" description="EamA" evidence="8">
    <location>
        <begin position="33"/>
        <end position="172"/>
    </location>
</feature>
<dbReference type="SUPFAM" id="SSF103481">
    <property type="entry name" value="Multidrug resistance efflux transporter EmrE"/>
    <property type="match status" value="2"/>
</dbReference>
<dbReference type="InterPro" id="IPR000620">
    <property type="entry name" value="EamA_dom"/>
</dbReference>
<keyword evidence="3" id="KW-1003">Cell membrane</keyword>
<evidence type="ECO:0000313" key="9">
    <source>
        <dbReference type="EMBL" id="SCP95337.1"/>
    </source>
</evidence>
<feature type="domain" description="EamA" evidence="8">
    <location>
        <begin position="186"/>
        <end position="321"/>
    </location>
</feature>
<dbReference type="GO" id="GO:0005886">
    <property type="term" value="C:plasma membrane"/>
    <property type="evidence" value="ECO:0007669"/>
    <property type="project" value="UniProtKB-SubCell"/>
</dbReference>
<feature type="transmembrane region" description="Helical" evidence="7">
    <location>
        <begin position="216"/>
        <end position="236"/>
    </location>
</feature>
<evidence type="ECO:0000313" key="10">
    <source>
        <dbReference type="Proteomes" id="UP000199315"/>
    </source>
</evidence>